<sequence length="641" mass="70449">MAESHVESPIGRREGARRFMALASPGGDDSGKRPVMVVEGGHGTGKTHFLSWAASALYDAGVPYAYVDLAEHRFTDVTSVLSFVASVNASALGHTRENFGRLEFPRLWMALLAIRADLGSDPLGDEPLPEGERERLEWVLSKVRTRGRGALRKLGDQLERAGRVISPEELLTGFGAVEIIRAGLGLSGLAVNTVDEVVSWFRTGINEPVDELIALRHQVQEPDQYNAVLGRHNRELAAQSLCKALRADLREINRAQRQLPTPALMLDNVDRGSGPELVSALVRSAKDGGDHLSVVVATSGGRTGVVNVLPDDTEGHLWAPYRLQSFTTAEVSELLTEASGQGWHSDDVIDHLWGFTGGHPGASTALVEAWVRCEGAGVAEALLDRPPSPGIEALPTTENTMLTSVLGETPNNFNTDLLAALTTCSAARDVESGLWLYREQKEPTHEVGEPVLLEHPLWEEGRPTVLRRLLQRVLARREPVGTYPDWGTVHRSLVHHYRTVRPDPVRKAYHLLCAGEFLLVAEFLAERLTDPEIDGDEWVWTLKDITDAPTRSTFERPYFDVLLTVLGEQTRTAEPSPLVRNTLKLLVARHLLSDPDMFRTAELHASAHQTLSELAAEFAGEGSSRLLAEAAQHLSLWDRFK</sequence>
<keyword evidence="2" id="KW-1185">Reference proteome</keyword>
<comment type="caution">
    <text evidence="1">The sequence shown here is derived from an EMBL/GenBank/DDBJ whole genome shotgun (WGS) entry which is preliminary data.</text>
</comment>
<protein>
    <recommendedName>
        <fullName evidence="3">ATP-binding protein</fullName>
    </recommendedName>
</protein>
<proteinExistence type="predicted"/>
<organism evidence="1 2">
    <name type="scientific">Nocardiopsis coralli</name>
    <dbReference type="NCBI Taxonomy" id="2772213"/>
    <lineage>
        <taxon>Bacteria</taxon>
        <taxon>Bacillati</taxon>
        <taxon>Actinomycetota</taxon>
        <taxon>Actinomycetes</taxon>
        <taxon>Streptosporangiales</taxon>
        <taxon>Nocardiopsidaceae</taxon>
        <taxon>Nocardiopsis</taxon>
    </lineage>
</organism>
<name>A0ABR9P333_9ACTN</name>
<reference evidence="1 2" key="1">
    <citation type="submission" date="2020-09" db="EMBL/GenBank/DDBJ databases">
        <title>Diversity and distribution of actinomycetes associated with coral in the coast of Hainan.</title>
        <authorList>
            <person name="Li F."/>
        </authorList>
    </citation>
    <scope>NUCLEOTIDE SEQUENCE [LARGE SCALE GENOMIC DNA]</scope>
    <source>
        <strain evidence="1 2">HNM0947</strain>
    </source>
</reference>
<gene>
    <name evidence="1" type="ORF">IDM40_06040</name>
</gene>
<evidence type="ECO:0008006" key="3">
    <source>
        <dbReference type="Google" id="ProtNLM"/>
    </source>
</evidence>
<dbReference type="EMBL" id="JADBGI010000004">
    <property type="protein sequence ID" value="MBE2998266.1"/>
    <property type="molecule type" value="Genomic_DNA"/>
</dbReference>
<dbReference type="Proteomes" id="UP000806528">
    <property type="component" value="Unassembled WGS sequence"/>
</dbReference>
<dbReference type="RefSeq" id="WP_193120907.1">
    <property type="nucleotide sequence ID" value="NZ_JADBGI010000004.1"/>
</dbReference>
<evidence type="ECO:0000313" key="1">
    <source>
        <dbReference type="EMBL" id="MBE2998266.1"/>
    </source>
</evidence>
<accession>A0ABR9P333</accession>
<dbReference type="InterPro" id="IPR027417">
    <property type="entry name" value="P-loop_NTPase"/>
</dbReference>
<evidence type="ECO:0000313" key="2">
    <source>
        <dbReference type="Proteomes" id="UP000806528"/>
    </source>
</evidence>
<dbReference type="SUPFAM" id="SSF52540">
    <property type="entry name" value="P-loop containing nucleoside triphosphate hydrolases"/>
    <property type="match status" value="1"/>
</dbReference>